<dbReference type="Gene3D" id="3.10.20.90">
    <property type="entry name" value="Phosphatidylinositol 3-kinase Catalytic Subunit, Chain A, domain 1"/>
    <property type="match status" value="1"/>
</dbReference>
<organism evidence="4 5">
    <name type="scientific">Cylindrobasidium torrendii FP15055 ss-10</name>
    <dbReference type="NCBI Taxonomy" id="1314674"/>
    <lineage>
        <taxon>Eukaryota</taxon>
        <taxon>Fungi</taxon>
        <taxon>Dikarya</taxon>
        <taxon>Basidiomycota</taxon>
        <taxon>Agaricomycotina</taxon>
        <taxon>Agaricomycetes</taxon>
        <taxon>Agaricomycetidae</taxon>
        <taxon>Agaricales</taxon>
        <taxon>Marasmiineae</taxon>
        <taxon>Physalacriaceae</taxon>
        <taxon>Cylindrobasidium</taxon>
    </lineage>
</organism>
<dbReference type="InterPro" id="IPR000626">
    <property type="entry name" value="Ubiquitin-like_dom"/>
</dbReference>
<dbReference type="PROSITE" id="PS50235">
    <property type="entry name" value="USP_3"/>
    <property type="match status" value="1"/>
</dbReference>
<dbReference type="SUPFAM" id="SSF54236">
    <property type="entry name" value="Ubiquitin-like"/>
    <property type="match status" value="1"/>
</dbReference>
<dbReference type="InterPro" id="IPR018200">
    <property type="entry name" value="USP_CS"/>
</dbReference>
<feature type="region of interest" description="Disordered" evidence="1">
    <location>
        <begin position="429"/>
        <end position="492"/>
    </location>
</feature>
<dbReference type="GO" id="GO:0005829">
    <property type="term" value="C:cytosol"/>
    <property type="evidence" value="ECO:0007669"/>
    <property type="project" value="TreeGrafter"/>
</dbReference>
<feature type="region of interest" description="Disordered" evidence="1">
    <location>
        <begin position="602"/>
        <end position="629"/>
    </location>
</feature>
<accession>A0A0D7BPF3</accession>
<dbReference type="Proteomes" id="UP000054007">
    <property type="component" value="Unassembled WGS sequence"/>
</dbReference>
<name>A0A0D7BPF3_9AGAR</name>
<feature type="compositionally biased region" description="Polar residues" evidence="1">
    <location>
        <begin position="992"/>
        <end position="1005"/>
    </location>
</feature>
<dbReference type="Pfam" id="PF00443">
    <property type="entry name" value="UCH"/>
    <property type="match status" value="1"/>
</dbReference>
<dbReference type="GO" id="GO:0004843">
    <property type="term" value="F:cysteine-type deubiquitinase activity"/>
    <property type="evidence" value="ECO:0007669"/>
    <property type="project" value="InterPro"/>
</dbReference>
<sequence>MAPKRKTAATSARVAPGKILRRANLAGNTSAPWAWVGLEVVSSAGITPEHRRMSCGFSKRSKHKLCRNIHSPKPSKPDSPTPEESEDVIIISDDEEPVCTSKLCKTNPNCLNHIDTDCWLEEDATRTAFAKAVELGRDPFLNSRDPDLPAGLKNLGATCYANASLQVWFRDPVFRNGVYQCRPTADSEERFKKSPLYQLQVTFAALQEGMQCYFNPVRLVNSLRLDTTEQQDAQEFSKLFMSHLDTEFKKQASPRLRALVEDRFQGKQVYGTRCDTCQYQSERESDFLEMEVNFKNNSKLADCIANSLQHERLTDDNQYLCPQCLCKRNATRYTELRLLPPVLHFSLQRFVYDFNAMERKKSKNSIVFPLEIDMGQHVKGMGQAMYELRGVLLHKGASAYHGHYEAQVFDGKSSRWYQFNDEEVTKIKQVGKPPIAENDKSKKDPDVINVEDDDENRPAQLKRKLKGKRRRIEDSDEERPKPTEANAPGPAKLATINEITSRDAYMLIYTRKDAGNEIDETAPSEDVLELVNLLNKRFEKKCEQFSEKKKAADEFIDARRSQVNDILETWSIDNVDGESLVVSGQALASWLEKHAMEQAARQYKASVASESKENGQPGKDDAAEESIPNGKAGKGVHFYGAQANEPSCIPLEAIVCLHGKLDPQRAEAMKRISAIAAKKIESETNCKFEQSFTTDDVCELCVENCFAEELYEFQHPQDVREFEEFEAKERERRKEDGSSEGLGYWISKSWLRDWKLNKPKMHDWAKSDPPPDADEWRDNTRCEHNSLSTRRATRLKISVEACTVLTRIFPTWIPIETDAEECAICEANADLVSGDKKEMKRLAENEKAKLKNLHLSTIFLPGQGDGSAAGVFAMVPADFLKSWRAWVHRPTELQRPEEVHTQQFLCTDHGQLLYDPNCPSDVEHTNVAIITEQEWTELAQSYSAGPTVTIHRSEASAPYELTTPICDVCRNKWKTQWETAHLTVRYGRRSTSKNASGKQPTTNGKGPTPTRKNGARQSKRLRQGRELGDRRRIMVEKSTTVKEIKLMIEKELQIAVMLQRVYHHGRELLDSSKSVADLEICANDELEVEEEHEILEVSDDDAPSAKKRRRAEGKAFGGTVLVGGGTTEEELTEDDDLMRSLAASVRTCQACTFVNCEGAMSCEMCTTPF</sequence>
<dbReference type="PROSITE" id="PS00972">
    <property type="entry name" value="USP_1"/>
    <property type="match status" value="1"/>
</dbReference>
<dbReference type="PANTHER" id="PTHR24006">
    <property type="entry name" value="UBIQUITIN CARBOXYL-TERMINAL HYDROLASE"/>
    <property type="match status" value="1"/>
</dbReference>
<evidence type="ECO:0000256" key="1">
    <source>
        <dbReference type="SAM" id="MobiDB-lite"/>
    </source>
</evidence>
<dbReference type="SUPFAM" id="SSF54001">
    <property type="entry name" value="Cysteine proteinases"/>
    <property type="match status" value="1"/>
</dbReference>
<feature type="compositionally biased region" description="Basic and acidic residues" evidence="1">
    <location>
        <begin position="610"/>
        <end position="621"/>
    </location>
</feature>
<protein>
    <submittedName>
        <fullName evidence="4">Cysteine proteinase</fullName>
    </submittedName>
</protein>
<feature type="compositionally biased region" description="Basic and acidic residues" evidence="1">
    <location>
        <begin position="437"/>
        <end position="446"/>
    </location>
</feature>
<dbReference type="PROSITE" id="PS00973">
    <property type="entry name" value="USP_2"/>
    <property type="match status" value="1"/>
</dbReference>
<dbReference type="GO" id="GO:0005634">
    <property type="term" value="C:nucleus"/>
    <property type="evidence" value="ECO:0007669"/>
    <property type="project" value="TreeGrafter"/>
</dbReference>
<dbReference type="InterPro" id="IPR028889">
    <property type="entry name" value="USP"/>
</dbReference>
<dbReference type="GO" id="GO:0016579">
    <property type="term" value="P:protein deubiquitination"/>
    <property type="evidence" value="ECO:0007669"/>
    <property type="project" value="InterPro"/>
</dbReference>
<keyword evidence="5" id="KW-1185">Reference proteome</keyword>
<feature type="domain" description="USP" evidence="3">
    <location>
        <begin position="150"/>
        <end position="512"/>
    </location>
</feature>
<dbReference type="STRING" id="1314674.A0A0D7BPF3"/>
<feature type="compositionally biased region" description="Basic residues" evidence="1">
    <location>
        <begin position="1013"/>
        <end position="1022"/>
    </location>
</feature>
<dbReference type="InterPro" id="IPR050164">
    <property type="entry name" value="Peptidase_C19"/>
</dbReference>
<dbReference type="OrthoDB" id="289038at2759"/>
<dbReference type="Gene3D" id="3.90.70.10">
    <property type="entry name" value="Cysteine proteinases"/>
    <property type="match status" value="1"/>
</dbReference>
<evidence type="ECO:0000313" key="5">
    <source>
        <dbReference type="Proteomes" id="UP000054007"/>
    </source>
</evidence>
<dbReference type="InterPro" id="IPR038765">
    <property type="entry name" value="Papain-like_cys_pep_sf"/>
</dbReference>
<feature type="compositionally biased region" description="Basic residues" evidence="1">
    <location>
        <begin position="460"/>
        <end position="470"/>
    </location>
</feature>
<feature type="region of interest" description="Disordered" evidence="1">
    <location>
        <begin position="984"/>
        <end position="1031"/>
    </location>
</feature>
<dbReference type="Pfam" id="PF00240">
    <property type="entry name" value="ubiquitin"/>
    <property type="match status" value="1"/>
</dbReference>
<dbReference type="InterPro" id="IPR001394">
    <property type="entry name" value="Peptidase_C19_UCH"/>
</dbReference>
<evidence type="ECO:0000259" key="2">
    <source>
        <dbReference type="PROSITE" id="PS50053"/>
    </source>
</evidence>
<evidence type="ECO:0000259" key="3">
    <source>
        <dbReference type="PROSITE" id="PS50235"/>
    </source>
</evidence>
<reference evidence="4 5" key="1">
    <citation type="journal article" date="2015" name="Fungal Genet. Biol.">
        <title>Evolution of novel wood decay mechanisms in Agaricales revealed by the genome sequences of Fistulina hepatica and Cylindrobasidium torrendii.</title>
        <authorList>
            <person name="Floudas D."/>
            <person name="Held B.W."/>
            <person name="Riley R."/>
            <person name="Nagy L.G."/>
            <person name="Koehler G."/>
            <person name="Ransdell A.S."/>
            <person name="Younus H."/>
            <person name="Chow J."/>
            <person name="Chiniquy J."/>
            <person name="Lipzen A."/>
            <person name="Tritt A."/>
            <person name="Sun H."/>
            <person name="Haridas S."/>
            <person name="LaButti K."/>
            <person name="Ohm R.A."/>
            <person name="Kues U."/>
            <person name="Blanchette R.A."/>
            <person name="Grigoriev I.V."/>
            <person name="Minto R.E."/>
            <person name="Hibbett D.S."/>
        </authorList>
    </citation>
    <scope>NUCLEOTIDE SEQUENCE [LARGE SCALE GENOMIC DNA]</scope>
    <source>
        <strain evidence="4 5">FP15055 ss-10</strain>
    </source>
</reference>
<dbReference type="InterPro" id="IPR029071">
    <property type="entry name" value="Ubiquitin-like_domsf"/>
</dbReference>
<gene>
    <name evidence="4" type="ORF">CYLTODRAFT_389306</name>
</gene>
<dbReference type="AlphaFoldDB" id="A0A0D7BPF3"/>
<feature type="domain" description="Ubiquitin-like" evidence="2">
    <location>
        <begin position="1019"/>
        <end position="1088"/>
    </location>
</feature>
<dbReference type="EMBL" id="KN880447">
    <property type="protein sequence ID" value="KIY72095.1"/>
    <property type="molecule type" value="Genomic_DNA"/>
</dbReference>
<evidence type="ECO:0000313" key="4">
    <source>
        <dbReference type="EMBL" id="KIY72095.1"/>
    </source>
</evidence>
<dbReference type="PROSITE" id="PS50053">
    <property type="entry name" value="UBIQUITIN_2"/>
    <property type="match status" value="1"/>
</dbReference>
<proteinExistence type="predicted"/>